<feature type="transmembrane region" description="Helical" evidence="2">
    <location>
        <begin position="20"/>
        <end position="40"/>
    </location>
</feature>
<dbReference type="GeneID" id="63749072"/>
<dbReference type="RefSeq" id="XP_040687548.1">
    <property type="nucleotide sequence ID" value="XM_040833224.1"/>
</dbReference>
<keyword evidence="2" id="KW-0812">Transmembrane</keyword>
<evidence type="ECO:0000313" key="4">
    <source>
        <dbReference type="Proteomes" id="UP000184383"/>
    </source>
</evidence>
<accession>A0A1L9RG16</accession>
<evidence type="ECO:0000256" key="2">
    <source>
        <dbReference type="SAM" id="Phobius"/>
    </source>
</evidence>
<dbReference type="Proteomes" id="UP000184383">
    <property type="component" value="Unassembled WGS sequence"/>
</dbReference>
<sequence length="103" mass="11623">MPALLPRQTSPDCPSSITGGGIAGIVVGTIAGTLLILWLLRLCADPQVRSGDVSDWKTRRSTFRRRERPAYGAFLEKPRRERKRARARGYRDEVRRPAKVYLS</sequence>
<dbReference type="EMBL" id="KV878213">
    <property type="protein sequence ID" value="OJJ33872.1"/>
    <property type="molecule type" value="Genomic_DNA"/>
</dbReference>
<keyword evidence="2" id="KW-1133">Transmembrane helix</keyword>
<protein>
    <submittedName>
        <fullName evidence="3">Uncharacterized protein</fullName>
    </submittedName>
</protein>
<evidence type="ECO:0000313" key="3">
    <source>
        <dbReference type="EMBL" id="OJJ33872.1"/>
    </source>
</evidence>
<organism evidence="3 4">
    <name type="scientific">Aspergillus wentii DTO 134E9</name>
    <dbReference type="NCBI Taxonomy" id="1073089"/>
    <lineage>
        <taxon>Eukaryota</taxon>
        <taxon>Fungi</taxon>
        <taxon>Dikarya</taxon>
        <taxon>Ascomycota</taxon>
        <taxon>Pezizomycotina</taxon>
        <taxon>Eurotiomycetes</taxon>
        <taxon>Eurotiomycetidae</taxon>
        <taxon>Eurotiales</taxon>
        <taxon>Aspergillaceae</taxon>
        <taxon>Aspergillus</taxon>
        <taxon>Aspergillus subgen. Cremei</taxon>
    </lineage>
</organism>
<keyword evidence="2" id="KW-0472">Membrane</keyword>
<dbReference type="VEuPathDB" id="FungiDB:ASPWEDRAFT_29065"/>
<proteinExistence type="predicted"/>
<reference evidence="4" key="1">
    <citation type="journal article" date="2017" name="Genome Biol.">
        <title>Comparative genomics reveals high biological diversity and specific adaptations in the industrially and medically important fungal genus Aspergillus.</title>
        <authorList>
            <person name="de Vries R.P."/>
            <person name="Riley R."/>
            <person name="Wiebenga A."/>
            <person name="Aguilar-Osorio G."/>
            <person name="Amillis S."/>
            <person name="Uchima C.A."/>
            <person name="Anderluh G."/>
            <person name="Asadollahi M."/>
            <person name="Askin M."/>
            <person name="Barry K."/>
            <person name="Battaglia E."/>
            <person name="Bayram O."/>
            <person name="Benocci T."/>
            <person name="Braus-Stromeyer S.A."/>
            <person name="Caldana C."/>
            <person name="Canovas D."/>
            <person name="Cerqueira G.C."/>
            <person name="Chen F."/>
            <person name="Chen W."/>
            <person name="Choi C."/>
            <person name="Clum A."/>
            <person name="Dos Santos R.A."/>
            <person name="Damasio A.R."/>
            <person name="Diallinas G."/>
            <person name="Emri T."/>
            <person name="Fekete E."/>
            <person name="Flipphi M."/>
            <person name="Freyberg S."/>
            <person name="Gallo A."/>
            <person name="Gournas C."/>
            <person name="Habgood R."/>
            <person name="Hainaut M."/>
            <person name="Harispe M.L."/>
            <person name="Henrissat B."/>
            <person name="Hilden K.S."/>
            <person name="Hope R."/>
            <person name="Hossain A."/>
            <person name="Karabika E."/>
            <person name="Karaffa L."/>
            <person name="Karanyi Z."/>
            <person name="Krasevec N."/>
            <person name="Kuo A."/>
            <person name="Kusch H."/>
            <person name="LaButti K."/>
            <person name="Lagendijk E.L."/>
            <person name="Lapidus A."/>
            <person name="Levasseur A."/>
            <person name="Lindquist E."/>
            <person name="Lipzen A."/>
            <person name="Logrieco A.F."/>
            <person name="MacCabe A."/>
            <person name="Maekelae M.R."/>
            <person name="Malavazi I."/>
            <person name="Melin P."/>
            <person name="Meyer V."/>
            <person name="Mielnichuk N."/>
            <person name="Miskei M."/>
            <person name="Molnar A.P."/>
            <person name="Mule G."/>
            <person name="Ngan C.Y."/>
            <person name="Orejas M."/>
            <person name="Orosz E."/>
            <person name="Ouedraogo J.P."/>
            <person name="Overkamp K.M."/>
            <person name="Park H.-S."/>
            <person name="Perrone G."/>
            <person name="Piumi F."/>
            <person name="Punt P.J."/>
            <person name="Ram A.F."/>
            <person name="Ramon A."/>
            <person name="Rauscher S."/>
            <person name="Record E."/>
            <person name="Riano-Pachon D.M."/>
            <person name="Robert V."/>
            <person name="Roehrig J."/>
            <person name="Ruller R."/>
            <person name="Salamov A."/>
            <person name="Salih N.S."/>
            <person name="Samson R.A."/>
            <person name="Sandor E."/>
            <person name="Sanguinetti M."/>
            <person name="Schuetze T."/>
            <person name="Sepcic K."/>
            <person name="Shelest E."/>
            <person name="Sherlock G."/>
            <person name="Sophianopoulou V."/>
            <person name="Squina F.M."/>
            <person name="Sun H."/>
            <person name="Susca A."/>
            <person name="Todd R.B."/>
            <person name="Tsang A."/>
            <person name="Unkles S.E."/>
            <person name="van de Wiele N."/>
            <person name="van Rossen-Uffink D."/>
            <person name="Oliveira J.V."/>
            <person name="Vesth T.C."/>
            <person name="Visser J."/>
            <person name="Yu J.-H."/>
            <person name="Zhou M."/>
            <person name="Andersen M.R."/>
            <person name="Archer D.B."/>
            <person name="Baker S.E."/>
            <person name="Benoit I."/>
            <person name="Brakhage A.A."/>
            <person name="Braus G.H."/>
            <person name="Fischer R."/>
            <person name="Frisvad J.C."/>
            <person name="Goldman G.H."/>
            <person name="Houbraken J."/>
            <person name="Oakley B."/>
            <person name="Pocsi I."/>
            <person name="Scazzocchio C."/>
            <person name="Seiboth B."/>
            <person name="vanKuyk P.A."/>
            <person name="Wortman J."/>
            <person name="Dyer P.S."/>
            <person name="Grigoriev I.V."/>
        </authorList>
    </citation>
    <scope>NUCLEOTIDE SEQUENCE [LARGE SCALE GENOMIC DNA]</scope>
    <source>
        <strain evidence="4">DTO 134E9</strain>
    </source>
</reference>
<evidence type="ECO:0000256" key="1">
    <source>
        <dbReference type="SAM" id="MobiDB-lite"/>
    </source>
</evidence>
<feature type="region of interest" description="Disordered" evidence="1">
    <location>
        <begin position="79"/>
        <end position="103"/>
    </location>
</feature>
<gene>
    <name evidence="3" type="ORF">ASPWEDRAFT_29065</name>
</gene>
<keyword evidence="4" id="KW-1185">Reference proteome</keyword>
<name>A0A1L9RG16_ASPWE</name>
<dbReference type="AlphaFoldDB" id="A0A1L9RG16"/>